<proteinExistence type="predicted"/>
<reference evidence="2" key="2">
    <citation type="journal article" date="2021" name="PeerJ">
        <title>Extensive microbial diversity within the chicken gut microbiome revealed by metagenomics and culture.</title>
        <authorList>
            <person name="Gilroy R."/>
            <person name="Ravi A."/>
            <person name="Getino M."/>
            <person name="Pursley I."/>
            <person name="Horton D.L."/>
            <person name="Alikhan N.F."/>
            <person name="Baker D."/>
            <person name="Gharbi K."/>
            <person name="Hall N."/>
            <person name="Watson M."/>
            <person name="Adriaenssens E.M."/>
            <person name="Foster-Nyarko E."/>
            <person name="Jarju S."/>
            <person name="Secka A."/>
            <person name="Antonio M."/>
            <person name="Oren A."/>
            <person name="Chaudhuri R.R."/>
            <person name="La Ragione R."/>
            <person name="Hildebrand F."/>
            <person name="Pallen M.J."/>
        </authorList>
    </citation>
    <scope>NUCLEOTIDE SEQUENCE</scope>
    <source>
        <strain evidence="2">B3-4054</strain>
    </source>
</reference>
<dbReference type="PROSITE" id="PS51094">
    <property type="entry name" value="PTS_EIIA_TYPE_2"/>
    <property type="match status" value="1"/>
</dbReference>
<dbReference type="PANTHER" id="PTHR47738">
    <property type="entry name" value="PTS SYSTEM FRUCTOSE-LIKE EIIA COMPONENT-RELATED"/>
    <property type="match status" value="1"/>
</dbReference>
<dbReference type="InterPro" id="IPR051541">
    <property type="entry name" value="PTS_SugarTrans_NitroReg"/>
</dbReference>
<gene>
    <name evidence="2" type="ORF">IAA96_02550</name>
</gene>
<dbReference type="SUPFAM" id="SSF55804">
    <property type="entry name" value="Phoshotransferase/anion transport protein"/>
    <property type="match status" value="1"/>
</dbReference>
<organism evidence="2 3">
    <name type="scientific">Candidatus Avitreponema avistercoris</name>
    <dbReference type="NCBI Taxonomy" id="2840705"/>
    <lineage>
        <taxon>Bacteria</taxon>
        <taxon>Pseudomonadati</taxon>
        <taxon>Spirochaetota</taxon>
        <taxon>Spirochaetia</taxon>
        <taxon>Spirochaetales</taxon>
        <taxon>Candidatus Avitreponema</taxon>
    </lineage>
</organism>
<dbReference type="Pfam" id="PF00359">
    <property type="entry name" value="PTS_EIIA_2"/>
    <property type="match status" value="1"/>
</dbReference>
<evidence type="ECO:0000313" key="3">
    <source>
        <dbReference type="Proteomes" id="UP000823616"/>
    </source>
</evidence>
<accession>A0A9D9EN11</accession>
<dbReference type="CDD" id="cd00211">
    <property type="entry name" value="PTS_IIA_fru"/>
    <property type="match status" value="1"/>
</dbReference>
<protein>
    <submittedName>
        <fullName evidence="2">PTS sugar transporter subunit IIA</fullName>
    </submittedName>
</protein>
<sequence>MILGKIFSPSMIKVPLEGEDKEEVFEELVDVYVSRTDRSLREKILTAVNERETKLSTGIKRGIAVPHARLDEIREICGVIGISPAGVDYESLDGQPVHIVFLILSPGGDCFSYLRVLRRLALLMENPDFYPALLQEKTAEGIHAVICRFEDALTDALP</sequence>
<keyword evidence="2" id="KW-0813">Transport</keyword>
<evidence type="ECO:0000259" key="1">
    <source>
        <dbReference type="PROSITE" id="PS51094"/>
    </source>
</evidence>
<dbReference type="Proteomes" id="UP000823616">
    <property type="component" value="Unassembled WGS sequence"/>
</dbReference>
<reference evidence="2" key="1">
    <citation type="submission" date="2020-10" db="EMBL/GenBank/DDBJ databases">
        <authorList>
            <person name="Gilroy R."/>
        </authorList>
    </citation>
    <scope>NUCLEOTIDE SEQUENCE</scope>
    <source>
        <strain evidence="2">B3-4054</strain>
    </source>
</reference>
<dbReference type="Gene3D" id="3.40.930.10">
    <property type="entry name" value="Mannitol-specific EII, Chain A"/>
    <property type="match status" value="1"/>
</dbReference>
<feature type="domain" description="PTS EIIA type-2" evidence="1">
    <location>
        <begin position="5"/>
        <end position="149"/>
    </location>
</feature>
<name>A0A9D9EN11_9SPIR</name>
<evidence type="ECO:0000313" key="2">
    <source>
        <dbReference type="EMBL" id="MBO8449965.1"/>
    </source>
</evidence>
<comment type="caution">
    <text evidence="2">The sequence shown here is derived from an EMBL/GenBank/DDBJ whole genome shotgun (WGS) entry which is preliminary data.</text>
</comment>
<dbReference type="InterPro" id="IPR002178">
    <property type="entry name" value="PTS_EIIA_type-2_dom"/>
</dbReference>
<dbReference type="InterPro" id="IPR016152">
    <property type="entry name" value="PTrfase/Anion_transptr"/>
</dbReference>
<keyword evidence="2" id="KW-0762">Sugar transport</keyword>
<dbReference type="AlphaFoldDB" id="A0A9D9EN11"/>
<dbReference type="EMBL" id="JADIMS010000043">
    <property type="protein sequence ID" value="MBO8449965.1"/>
    <property type="molecule type" value="Genomic_DNA"/>
</dbReference>